<evidence type="ECO:0000256" key="4">
    <source>
        <dbReference type="ARBA" id="ARBA00022857"/>
    </source>
</evidence>
<accession>A0A0B7NRJ8</accession>
<dbReference type="Pfam" id="PF00724">
    <property type="entry name" value="Oxidored_FMN"/>
    <property type="match status" value="1"/>
</dbReference>
<evidence type="ECO:0000256" key="2">
    <source>
        <dbReference type="ARBA" id="ARBA00022630"/>
    </source>
</evidence>
<evidence type="ECO:0000259" key="6">
    <source>
        <dbReference type="Pfam" id="PF00724"/>
    </source>
</evidence>
<keyword evidence="8" id="KW-1185">Reference proteome</keyword>
<dbReference type="GO" id="GO:0003959">
    <property type="term" value="F:NADPH dehydrogenase activity"/>
    <property type="evidence" value="ECO:0007669"/>
    <property type="project" value="InterPro"/>
</dbReference>
<evidence type="ECO:0000256" key="1">
    <source>
        <dbReference type="ARBA" id="ARBA00001917"/>
    </source>
</evidence>
<comment type="cofactor">
    <cofactor evidence="1">
        <name>FMN</name>
        <dbReference type="ChEBI" id="CHEBI:58210"/>
    </cofactor>
</comment>
<dbReference type="GO" id="GO:0010181">
    <property type="term" value="F:FMN binding"/>
    <property type="evidence" value="ECO:0007669"/>
    <property type="project" value="InterPro"/>
</dbReference>
<dbReference type="OrthoDB" id="72788at2759"/>
<keyword evidence="5" id="KW-0560">Oxidoreductase</keyword>
<dbReference type="InterPro" id="IPR013785">
    <property type="entry name" value="Aldolase_TIM"/>
</dbReference>
<dbReference type="Proteomes" id="UP000054107">
    <property type="component" value="Unassembled WGS sequence"/>
</dbReference>
<dbReference type="PANTHER" id="PTHR43303">
    <property type="entry name" value="NADPH DEHYDROGENASE C23G7.10C-RELATED"/>
    <property type="match status" value="1"/>
</dbReference>
<proteinExistence type="predicted"/>
<dbReference type="CDD" id="cd02932">
    <property type="entry name" value="OYE_YqiM_FMN"/>
    <property type="match status" value="1"/>
</dbReference>
<dbReference type="STRING" id="35722.A0A0B7NRJ8"/>
<sequence>MISSATSSTISSAAANTKPAIGSLSGPVTNPTPKLFTPVTCKSVTFQNRIVVPPMCMYSADDGFMSDFHVSHYGSFALRGPGMIIIEATAVEDRGRISPNDLGLWKDEQIPQLKRVVDVIKSQGVVASIQIAHAGRKANMGSGWSKGGYHNVSEQDGGWPKNVVGPTDLVFDEHHAAVNGLSVPELQAIVQKWADAAVRADKAGIDVLEIHSAHGYLLHNFLSGNSNKRTDMYGGSLENRLRFPLEVVSAVRKVWPEEKPLWVRFSGTDFKNIETLGPDADGWDINQAVEYAKALKEIGVDVIDVSSGGNLPNIKYPAKPLYQVPLANAIKHRANIATGAVGIITEPKDAESILEKDEADFILVGREHLRNPAWTHRAAHDLGVNVQWANQYSRANRERYQPNIKANI</sequence>
<name>A0A0B7NRJ8_9FUNG</name>
<keyword evidence="4" id="KW-0521">NADP</keyword>
<organism evidence="7 8">
    <name type="scientific">Parasitella parasitica</name>
    <dbReference type="NCBI Taxonomy" id="35722"/>
    <lineage>
        <taxon>Eukaryota</taxon>
        <taxon>Fungi</taxon>
        <taxon>Fungi incertae sedis</taxon>
        <taxon>Mucoromycota</taxon>
        <taxon>Mucoromycotina</taxon>
        <taxon>Mucoromycetes</taxon>
        <taxon>Mucorales</taxon>
        <taxon>Mucorineae</taxon>
        <taxon>Mucoraceae</taxon>
        <taxon>Parasitella</taxon>
    </lineage>
</organism>
<dbReference type="InterPro" id="IPR001155">
    <property type="entry name" value="OxRdtase_FMN_N"/>
</dbReference>
<dbReference type="Gene3D" id="3.20.20.70">
    <property type="entry name" value="Aldolase class I"/>
    <property type="match status" value="1"/>
</dbReference>
<feature type="domain" description="NADH:flavin oxidoreductase/NADH oxidase N-terminal" evidence="6">
    <location>
        <begin position="34"/>
        <end position="382"/>
    </location>
</feature>
<evidence type="ECO:0000313" key="7">
    <source>
        <dbReference type="EMBL" id="CEP18135.1"/>
    </source>
</evidence>
<evidence type="ECO:0000256" key="5">
    <source>
        <dbReference type="ARBA" id="ARBA00023002"/>
    </source>
</evidence>
<evidence type="ECO:0000313" key="8">
    <source>
        <dbReference type="Proteomes" id="UP000054107"/>
    </source>
</evidence>
<keyword evidence="2" id="KW-0285">Flavoprotein</keyword>
<dbReference type="GO" id="GO:0050661">
    <property type="term" value="F:NADP binding"/>
    <property type="evidence" value="ECO:0007669"/>
    <property type="project" value="InterPro"/>
</dbReference>
<dbReference type="SUPFAM" id="SSF51395">
    <property type="entry name" value="FMN-linked oxidoreductases"/>
    <property type="match status" value="1"/>
</dbReference>
<dbReference type="PANTHER" id="PTHR43303:SF4">
    <property type="entry name" value="NADPH DEHYDROGENASE C23G7.10C-RELATED"/>
    <property type="match status" value="1"/>
</dbReference>
<dbReference type="AlphaFoldDB" id="A0A0B7NRJ8"/>
<dbReference type="InterPro" id="IPR044152">
    <property type="entry name" value="YqjM-like"/>
</dbReference>
<protein>
    <recommendedName>
        <fullName evidence="6">NADH:flavin oxidoreductase/NADH oxidase N-terminal domain-containing protein</fullName>
    </recommendedName>
</protein>
<dbReference type="EMBL" id="LN733769">
    <property type="protein sequence ID" value="CEP18135.1"/>
    <property type="molecule type" value="Genomic_DNA"/>
</dbReference>
<keyword evidence="3" id="KW-0288">FMN</keyword>
<evidence type="ECO:0000256" key="3">
    <source>
        <dbReference type="ARBA" id="ARBA00022643"/>
    </source>
</evidence>
<reference evidence="7 8" key="1">
    <citation type="submission" date="2014-09" db="EMBL/GenBank/DDBJ databases">
        <authorList>
            <person name="Ellenberger Sabrina"/>
        </authorList>
    </citation>
    <scope>NUCLEOTIDE SEQUENCE [LARGE SCALE GENOMIC DNA]</scope>
    <source>
        <strain evidence="7 8">CBS 412.66</strain>
    </source>
</reference>
<gene>
    <name evidence="7" type="primary">PARPA_12437.1 scaffold 45109</name>
</gene>